<evidence type="ECO:0000313" key="2">
    <source>
        <dbReference type="EMBL" id="BBX88762.1"/>
    </source>
</evidence>
<sequence length="54" mass="5467">MRTGSPAESALQVDQIVTSVGPYALNIRRPGAHAATNSAGHASPPVTNVSNPSI</sequence>
<name>A0ABM7IPN4_9MYCO</name>
<gene>
    <name evidence="2" type="ORF">MBOE_04110</name>
</gene>
<keyword evidence="3" id="KW-1185">Reference proteome</keyword>
<protein>
    <submittedName>
        <fullName evidence="2">Uncharacterized protein</fullName>
    </submittedName>
</protein>
<reference evidence="2 3" key="1">
    <citation type="journal article" date="2019" name="Emerg. Microbes Infect.">
        <title>Comprehensive subspecies identification of 175 nontuberculous mycobacteria species based on 7547 genomic profiles.</title>
        <authorList>
            <person name="Matsumoto Y."/>
            <person name="Kinjo T."/>
            <person name="Motooka D."/>
            <person name="Nabeya D."/>
            <person name="Jung N."/>
            <person name="Uechi K."/>
            <person name="Horii T."/>
            <person name="Iida T."/>
            <person name="Fujita J."/>
            <person name="Nakamura S."/>
        </authorList>
    </citation>
    <scope>NUCLEOTIDE SEQUENCE [LARGE SCALE GENOMIC DNA]</scope>
    <source>
        <strain evidence="2 3">JCM 15653</strain>
    </source>
</reference>
<evidence type="ECO:0000313" key="3">
    <source>
        <dbReference type="Proteomes" id="UP000466683"/>
    </source>
</evidence>
<dbReference type="Proteomes" id="UP000466683">
    <property type="component" value="Chromosome"/>
</dbReference>
<feature type="region of interest" description="Disordered" evidence="1">
    <location>
        <begin position="33"/>
        <end position="54"/>
    </location>
</feature>
<evidence type="ECO:0000256" key="1">
    <source>
        <dbReference type="SAM" id="MobiDB-lite"/>
    </source>
</evidence>
<accession>A0ABM7IPN4</accession>
<dbReference type="EMBL" id="AP022579">
    <property type="protein sequence ID" value="BBX88762.1"/>
    <property type="molecule type" value="Genomic_DNA"/>
</dbReference>
<feature type="compositionally biased region" description="Polar residues" evidence="1">
    <location>
        <begin position="35"/>
        <end position="54"/>
    </location>
</feature>
<proteinExistence type="predicted"/>
<organism evidence="2 3">
    <name type="scientific">Mycolicibacterium boenickei</name>
    <dbReference type="NCBI Taxonomy" id="146017"/>
    <lineage>
        <taxon>Bacteria</taxon>
        <taxon>Bacillati</taxon>
        <taxon>Actinomycetota</taxon>
        <taxon>Actinomycetes</taxon>
        <taxon>Mycobacteriales</taxon>
        <taxon>Mycobacteriaceae</taxon>
        <taxon>Mycolicibacterium</taxon>
    </lineage>
</organism>